<comment type="caution">
    <text evidence="1">The sequence shown here is derived from an EMBL/GenBank/DDBJ whole genome shotgun (WGS) entry which is preliminary data.</text>
</comment>
<dbReference type="EMBL" id="JANPWB010000013">
    <property type="protein sequence ID" value="KAJ1107153.1"/>
    <property type="molecule type" value="Genomic_DNA"/>
</dbReference>
<gene>
    <name evidence="1" type="ORF">NDU88_004546</name>
</gene>
<protein>
    <submittedName>
        <fullName evidence="1">Uncharacterized protein</fullName>
    </submittedName>
</protein>
<sequence length="104" mass="11094">MDELCPMWPGSGGAMALWRRRGCGLEPLRAVPCEARVAGGGLRPRVRRAKWRAPGRCRSLLLAPGGERNCGSRFRRARASLSRGPDLGDRALADAGLIGAGTAR</sequence>
<proteinExistence type="predicted"/>
<evidence type="ECO:0000313" key="2">
    <source>
        <dbReference type="Proteomes" id="UP001066276"/>
    </source>
</evidence>
<dbReference type="Proteomes" id="UP001066276">
    <property type="component" value="Chromosome 9"/>
</dbReference>
<evidence type="ECO:0000313" key="1">
    <source>
        <dbReference type="EMBL" id="KAJ1107153.1"/>
    </source>
</evidence>
<accession>A0AAV7MTU9</accession>
<organism evidence="1 2">
    <name type="scientific">Pleurodeles waltl</name>
    <name type="common">Iberian ribbed newt</name>
    <dbReference type="NCBI Taxonomy" id="8319"/>
    <lineage>
        <taxon>Eukaryota</taxon>
        <taxon>Metazoa</taxon>
        <taxon>Chordata</taxon>
        <taxon>Craniata</taxon>
        <taxon>Vertebrata</taxon>
        <taxon>Euteleostomi</taxon>
        <taxon>Amphibia</taxon>
        <taxon>Batrachia</taxon>
        <taxon>Caudata</taxon>
        <taxon>Salamandroidea</taxon>
        <taxon>Salamandridae</taxon>
        <taxon>Pleurodelinae</taxon>
        <taxon>Pleurodeles</taxon>
    </lineage>
</organism>
<dbReference type="AlphaFoldDB" id="A0AAV7MTU9"/>
<keyword evidence="2" id="KW-1185">Reference proteome</keyword>
<reference evidence="1" key="1">
    <citation type="journal article" date="2022" name="bioRxiv">
        <title>Sequencing and chromosome-scale assembly of the giantPleurodeles waltlgenome.</title>
        <authorList>
            <person name="Brown T."/>
            <person name="Elewa A."/>
            <person name="Iarovenko S."/>
            <person name="Subramanian E."/>
            <person name="Araus A.J."/>
            <person name="Petzold A."/>
            <person name="Susuki M."/>
            <person name="Suzuki K.-i.T."/>
            <person name="Hayashi T."/>
            <person name="Toyoda A."/>
            <person name="Oliveira C."/>
            <person name="Osipova E."/>
            <person name="Leigh N.D."/>
            <person name="Simon A."/>
            <person name="Yun M.H."/>
        </authorList>
    </citation>
    <scope>NUCLEOTIDE SEQUENCE</scope>
    <source>
        <strain evidence="1">20211129_DDA</strain>
        <tissue evidence="1">Liver</tissue>
    </source>
</reference>
<name>A0AAV7MTU9_PLEWA</name>